<dbReference type="EMBL" id="PKMF04000968">
    <property type="protein sequence ID" value="KAK7815952.1"/>
    <property type="molecule type" value="Genomic_DNA"/>
</dbReference>
<dbReference type="AlphaFoldDB" id="A0AAW0INE8"/>
<evidence type="ECO:0000313" key="1">
    <source>
        <dbReference type="EMBL" id="KAK7815952.1"/>
    </source>
</evidence>
<proteinExistence type="predicted"/>
<name>A0AAW0INE8_QUESU</name>
<gene>
    <name evidence="1" type="ORF">CFP56_000927</name>
</gene>
<organism evidence="1 2">
    <name type="scientific">Quercus suber</name>
    <name type="common">Cork oak</name>
    <dbReference type="NCBI Taxonomy" id="58331"/>
    <lineage>
        <taxon>Eukaryota</taxon>
        <taxon>Viridiplantae</taxon>
        <taxon>Streptophyta</taxon>
        <taxon>Embryophyta</taxon>
        <taxon>Tracheophyta</taxon>
        <taxon>Spermatophyta</taxon>
        <taxon>Magnoliopsida</taxon>
        <taxon>eudicotyledons</taxon>
        <taxon>Gunneridae</taxon>
        <taxon>Pentapetalae</taxon>
        <taxon>rosids</taxon>
        <taxon>fabids</taxon>
        <taxon>Fagales</taxon>
        <taxon>Fagaceae</taxon>
        <taxon>Quercus</taxon>
    </lineage>
</organism>
<comment type="caution">
    <text evidence="1">The sequence shown here is derived from an EMBL/GenBank/DDBJ whole genome shotgun (WGS) entry which is preliminary data.</text>
</comment>
<dbReference type="Proteomes" id="UP000237347">
    <property type="component" value="Unassembled WGS sequence"/>
</dbReference>
<accession>A0AAW0INE8</accession>
<keyword evidence="2" id="KW-1185">Reference proteome</keyword>
<evidence type="ECO:0000313" key="2">
    <source>
        <dbReference type="Proteomes" id="UP000237347"/>
    </source>
</evidence>
<protein>
    <submittedName>
        <fullName evidence="1">Uncharacterized protein</fullName>
    </submittedName>
</protein>
<sequence>MCLFYGLEEEPTHYVIDAVLSFILVKHEFLYSGPRVSQFKKKPESICMKRIRKDILLILVRGI</sequence>
<reference evidence="1 2" key="1">
    <citation type="journal article" date="2018" name="Sci. Data">
        <title>The draft genome sequence of cork oak.</title>
        <authorList>
            <person name="Ramos A.M."/>
            <person name="Usie A."/>
            <person name="Barbosa P."/>
            <person name="Barros P.M."/>
            <person name="Capote T."/>
            <person name="Chaves I."/>
            <person name="Simoes F."/>
            <person name="Abreu I."/>
            <person name="Carrasquinho I."/>
            <person name="Faro C."/>
            <person name="Guimaraes J.B."/>
            <person name="Mendonca D."/>
            <person name="Nobrega F."/>
            <person name="Rodrigues L."/>
            <person name="Saibo N.J.M."/>
            <person name="Varela M.C."/>
            <person name="Egas C."/>
            <person name="Matos J."/>
            <person name="Miguel C.M."/>
            <person name="Oliveira M.M."/>
            <person name="Ricardo C.P."/>
            <person name="Goncalves S."/>
        </authorList>
    </citation>
    <scope>NUCLEOTIDE SEQUENCE [LARGE SCALE GENOMIC DNA]</scope>
    <source>
        <strain evidence="2">cv. HL8</strain>
    </source>
</reference>